<keyword evidence="3 10" id="KW-0132">Cell division</keyword>
<dbReference type="InterPro" id="IPR036615">
    <property type="entry name" value="Mur_ligase_C_dom_sf"/>
</dbReference>
<dbReference type="InterPro" id="IPR035911">
    <property type="entry name" value="MurE/MurF_N"/>
</dbReference>
<gene>
    <name evidence="10 15" type="primary">murF</name>
    <name evidence="15" type="ORF">GCM10007860_12160</name>
</gene>
<dbReference type="SUPFAM" id="SSF63418">
    <property type="entry name" value="MurE/MurF N-terminal domain"/>
    <property type="match status" value="1"/>
</dbReference>
<evidence type="ECO:0000259" key="14">
    <source>
        <dbReference type="Pfam" id="PF08245"/>
    </source>
</evidence>
<evidence type="ECO:0000256" key="4">
    <source>
        <dbReference type="ARBA" id="ARBA00022741"/>
    </source>
</evidence>
<reference evidence="16" key="1">
    <citation type="journal article" date="2019" name="Int. J. Syst. Evol. Microbiol.">
        <title>The Global Catalogue of Microorganisms (GCM) 10K type strain sequencing project: providing services to taxonomists for standard genome sequencing and annotation.</title>
        <authorList>
            <consortium name="The Broad Institute Genomics Platform"/>
            <consortium name="The Broad Institute Genome Sequencing Center for Infectious Disease"/>
            <person name="Wu L."/>
            <person name="Ma J."/>
        </authorList>
    </citation>
    <scope>NUCLEOTIDE SEQUENCE [LARGE SCALE GENOMIC DNA]</scope>
    <source>
        <strain evidence="16">NBRC 104970</strain>
    </source>
</reference>
<evidence type="ECO:0000256" key="10">
    <source>
        <dbReference type="HAMAP-Rule" id="MF_02019"/>
    </source>
</evidence>
<dbReference type="Gene3D" id="3.40.1390.10">
    <property type="entry name" value="MurE/MurF, N-terminal domain"/>
    <property type="match status" value="1"/>
</dbReference>
<protein>
    <recommendedName>
        <fullName evidence="10 11">UDP-N-acetylmuramoyl-tripeptide--D-alanyl-D-alanine ligase</fullName>
        <ecNumber evidence="10 11">6.3.2.10</ecNumber>
    </recommendedName>
    <alternativeName>
        <fullName evidence="10">D-alanyl-D-alanine-adding enzyme</fullName>
    </alternativeName>
</protein>
<evidence type="ECO:0000313" key="15">
    <source>
        <dbReference type="EMBL" id="GLS04070.1"/>
    </source>
</evidence>
<keyword evidence="1 10" id="KW-0963">Cytoplasm</keyword>
<sequence length="450" mass="46809">MMLTLRETALALEGQLIGDHADTVFERVTTDSRDVRPGDLFVALKGDRFDGHDFVAGALAQGAVAALVQNAAGDAGPRIVVGDTLAALGRLGSYWRDKLDPVVVGITGSNGKTTVKEMTATVLAAHAGADAVLATRGNLNNHIGVPLTLLALRPQHRYAVIEMGMNHFGEIDYLTRLARPDVALVNNAGAAHLEALGSVEGVARAKGEIFGGLPDDGVAIINADDAHAALWSTLANGHKQITFGTIAAEIAAREVQQDAAGSRFILDAPLDDAPVTLPVPGLHNVRNALAAAAVGYALGLEIADIAAALSAYHGVKGRLENKAAANGARVIDDTYNANPDSMKAAIDVLVTAPAPTLLVLGDIGEVGENAAALHAEVGAYARQHGVGALYTLGNEMRHASAAFGEGRHFEQLDELTAALRDAVTPGTTVLVKGSRFMRMERVVDALVEGR</sequence>
<dbReference type="InterPro" id="IPR004101">
    <property type="entry name" value="Mur_ligase_C"/>
</dbReference>
<organism evidence="15 16">
    <name type="scientific">Chitiniphilus shinanonensis</name>
    <dbReference type="NCBI Taxonomy" id="553088"/>
    <lineage>
        <taxon>Bacteria</taxon>
        <taxon>Pseudomonadati</taxon>
        <taxon>Pseudomonadota</taxon>
        <taxon>Betaproteobacteria</taxon>
        <taxon>Neisseriales</taxon>
        <taxon>Chitinibacteraceae</taxon>
        <taxon>Chitiniphilus</taxon>
    </lineage>
</organism>
<keyword evidence="8 10" id="KW-0131">Cell cycle</keyword>
<evidence type="ECO:0000256" key="1">
    <source>
        <dbReference type="ARBA" id="ARBA00022490"/>
    </source>
</evidence>
<dbReference type="InterPro" id="IPR013221">
    <property type="entry name" value="Mur_ligase_cen"/>
</dbReference>
<comment type="catalytic activity">
    <reaction evidence="10 11">
        <text>D-alanyl-D-alanine + UDP-N-acetyl-alpha-D-muramoyl-L-alanyl-gamma-D-glutamyl-meso-2,6-diaminopimelate + ATP = UDP-N-acetyl-alpha-D-muramoyl-L-alanyl-gamma-D-glutamyl-meso-2,6-diaminopimeloyl-D-alanyl-D-alanine + ADP + phosphate + H(+)</text>
        <dbReference type="Rhea" id="RHEA:28374"/>
        <dbReference type="ChEBI" id="CHEBI:15378"/>
        <dbReference type="ChEBI" id="CHEBI:30616"/>
        <dbReference type="ChEBI" id="CHEBI:43474"/>
        <dbReference type="ChEBI" id="CHEBI:57822"/>
        <dbReference type="ChEBI" id="CHEBI:61386"/>
        <dbReference type="ChEBI" id="CHEBI:83905"/>
        <dbReference type="ChEBI" id="CHEBI:456216"/>
        <dbReference type="EC" id="6.3.2.10"/>
    </reaction>
</comment>
<keyword evidence="6 10" id="KW-0133">Cell shape</keyword>
<evidence type="ECO:0000259" key="12">
    <source>
        <dbReference type="Pfam" id="PF01225"/>
    </source>
</evidence>
<keyword evidence="9 10" id="KW-0961">Cell wall biogenesis/degradation</keyword>
<comment type="similarity">
    <text evidence="10">Belongs to the MurCDEF family. MurF subfamily.</text>
</comment>
<dbReference type="PANTHER" id="PTHR43024">
    <property type="entry name" value="UDP-N-ACETYLMURAMOYL-TRIPEPTIDE--D-ALANYL-D-ALANINE LIGASE"/>
    <property type="match status" value="1"/>
</dbReference>
<dbReference type="Pfam" id="PF02875">
    <property type="entry name" value="Mur_ligase_C"/>
    <property type="match status" value="1"/>
</dbReference>
<dbReference type="Pfam" id="PF01225">
    <property type="entry name" value="Mur_ligase"/>
    <property type="match status" value="1"/>
</dbReference>
<evidence type="ECO:0000256" key="11">
    <source>
        <dbReference type="RuleBase" id="RU004136"/>
    </source>
</evidence>
<dbReference type="InterPro" id="IPR000713">
    <property type="entry name" value="Mur_ligase_N"/>
</dbReference>
<comment type="function">
    <text evidence="10 11">Involved in cell wall formation. Catalyzes the final step in the synthesis of UDP-N-acetylmuramoyl-pentapeptide, the precursor of murein.</text>
</comment>
<dbReference type="NCBIfam" id="TIGR01143">
    <property type="entry name" value="murF"/>
    <property type="match status" value="1"/>
</dbReference>
<feature type="domain" description="Mur ligase N-terminal catalytic" evidence="12">
    <location>
        <begin position="27"/>
        <end position="72"/>
    </location>
</feature>
<keyword evidence="2 10" id="KW-0436">Ligase</keyword>
<feature type="domain" description="Mur ligase central" evidence="14">
    <location>
        <begin position="106"/>
        <end position="294"/>
    </location>
</feature>
<dbReference type="PANTHER" id="PTHR43024:SF1">
    <property type="entry name" value="UDP-N-ACETYLMURAMOYL-TRIPEPTIDE--D-ALANYL-D-ALANINE LIGASE"/>
    <property type="match status" value="1"/>
</dbReference>
<evidence type="ECO:0000256" key="8">
    <source>
        <dbReference type="ARBA" id="ARBA00023306"/>
    </source>
</evidence>
<comment type="pathway">
    <text evidence="10 11">Cell wall biogenesis; peptidoglycan biosynthesis.</text>
</comment>
<evidence type="ECO:0000256" key="6">
    <source>
        <dbReference type="ARBA" id="ARBA00022960"/>
    </source>
</evidence>
<dbReference type="InterPro" id="IPR036565">
    <property type="entry name" value="Mur-like_cat_sf"/>
</dbReference>
<dbReference type="Proteomes" id="UP001156836">
    <property type="component" value="Unassembled WGS sequence"/>
</dbReference>
<name>A0ABQ6BS88_9NEIS</name>
<keyword evidence="7 10" id="KW-0573">Peptidoglycan synthesis</keyword>
<dbReference type="Pfam" id="PF08245">
    <property type="entry name" value="Mur_ligase_M"/>
    <property type="match status" value="1"/>
</dbReference>
<dbReference type="GO" id="GO:0016874">
    <property type="term" value="F:ligase activity"/>
    <property type="evidence" value="ECO:0007669"/>
    <property type="project" value="UniProtKB-KW"/>
</dbReference>
<evidence type="ECO:0000256" key="3">
    <source>
        <dbReference type="ARBA" id="ARBA00022618"/>
    </source>
</evidence>
<dbReference type="InterPro" id="IPR051046">
    <property type="entry name" value="MurCDEF_CellWall_CoF430Synth"/>
</dbReference>
<dbReference type="RefSeq" id="WP_018748369.1">
    <property type="nucleotide sequence ID" value="NZ_BSOZ01000012.1"/>
</dbReference>
<evidence type="ECO:0000259" key="13">
    <source>
        <dbReference type="Pfam" id="PF02875"/>
    </source>
</evidence>
<feature type="binding site" evidence="10">
    <location>
        <begin position="108"/>
        <end position="114"/>
    </location>
    <ligand>
        <name>ATP</name>
        <dbReference type="ChEBI" id="CHEBI:30616"/>
    </ligand>
</feature>
<feature type="domain" description="Mur ligase C-terminal" evidence="13">
    <location>
        <begin position="317"/>
        <end position="435"/>
    </location>
</feature>
<keyword evidence="16" id="KW-1185">Reference proteome</keyword>
<dbReference type="SUPFAM" id="SSF53623">
    <property type="entry name" value="MurD-like peptide ligases, catalytic domain"/>
    <property type="match status" value="1"/>
</dbReference>
<dbReference type="EMBL" id="BSOZ01000012">
    <property type="protein sequence ID" value="GLS04070.1"/>
    <property type="molecule type" value="Genomic_DNA"/>
</dbReference>
<dbReference type="EC" id="6.3.2.10" evidence="10 11"/>
<evidence type="ECO:0000256" key="5">
    <source>
        <dbReference type="ARBA" id="ARBA00022840"/>
    </source>
</evidence>
<dbReference type="SUPFAM" id="SSF53244">
    <property type="entry name" value="MurD-like peptide ligases, peptide-binding domain"/>
    <property type="match status" value="1"/>
</dbReference>
<dbReference type="HAMAP" id="MF_02019">
    <property type="entry name" value="MurF"/>
    <property type="match status" value="1"/>
</dbReference>
<evidence type="ECO:0000313" key="16">
    <source>
        <dbReference type="Proteomes" id="UP001156836"/>
    </source>
</evidence>
<keyword evidence="4 10" id="KW-0547">Nucleotide-binding</keyword>
<comment type="subcellular location">
    <subcellularLocation>
        <location evidence="10 11">Cytoplasm</location>
    </subcellularLocation>
</comment>
<evidence type="ECO:0000256" key="9">
    <source>
        <dbReference type="ARBA" id="ARBA00023316"/>
    </source>
</evidence>
<comment type="caution">
    <text evidence="15">The sequence shown here is derived from an EMBL/GenBank/DDBJ whole genome shotgun (WGS) entry which is preliminary data.</text>
</comment>
<proteinExistence type="inferred from homology"/>
<evidence type="ECO:0000256" key="2">
    <source>
        <dbReference type="ARBA" id="ARBA00022598"/>
    </source>
</evidence>
<evidence type="ECO:0000256" key="7">
    <source>
        <dbReference type="ARBA" id="ARBA00022984"/>
    </source>
</evidence>
<dbReference type="Gene3D" id="3.40.1190.10">
    <property type="entry name" value="Mur-like, catalytic domain"/>
    <property type="match status" value="1"/>
</dbReference>
<keyword evidence="5 10" id="KW-0067">ATP-binding</keyword>
<dbReference type="Gene3D" id="3.90.190.20">
    <property type="entry name" value="Mur ligase, C-terminal domain"/>
    <property type="match status" value="1"/>
</dbReference>
<dbReference type="InterPro" id="IPR005863">
    <property type="entry name" value="UDP-N-AcMur_synth"/>
</dbReference>
<accession>A0ABQ6BS88</accession>